<feature type="domain" description="Proteasome activator complex subunit 4 C-terminal" evidence="9">
    <location>
        <begin position="1768"/>
        <end position="1853"/>
    </location>
</feature>
<dbReference type="EMBL" id="LR902153">
    <property type="protein sequence ID" value="CAD7250059.1"/>
    <property type="molecule type" value="Genomic_DNA"/>
</dbReference>
<dbReference type="Pfam" id="PF11919">
    <property type="entry name" value="PSME4_C"/>
    <property type="match status" value="1"/>
</dbReference>
<dbReference type="SUPFAM" id="SSF48371">
    <property type="entry name" value="ARM repeat"/>
    <property type="match status" value="2"/>
</dbReference>
<dbReference type="PANTHER" id="PTHR32170:SF3">
    <property type="entry name" value="PROTEASOME ACTIVATOR COMPLEX SUBUNIT 4"/>
    <property type="match status" value="1"/>
</dbReference>
<dbReference type="GO" id="GO:0010499">
    <property type="term" value="P:proteasomal ubiquitin-independent protein catabolic process"/>
    <property type="evidence" value="ECO:0007669"/>
    <property type="project" value="TreeGrafter"/>
</dbReference>
<protein>
    <recommendedName>
        <fullName evidence="14">Proteasome activator complex subunit 4</fullName>
    </recommendedName>
</protein>
<feature type="domain" description="Proteasome activator Blm10 middle HEAT repeats region" evidence="10">
    <location>
        <begin position="330"/>
        <end position="801"/>
    </location>
</feature>
<keyword evidence="4" id="KW-0963">Cytoplasm</keyword>
<organism evidence="12">
    <name type="scientific">Darwinula stevensoni</name>
    <dbReference type="NCBI Taxonomy" id="69355"/>
    <lineage>
        <taxon>Eukaryota</taxon>
        <taxon>Metazoa</taxon>
        <taxon>Ecdysozoa</taxon>
        <taxon>Arthropoda</taxon>
        <taxon>Crustacea</taxon>
        <taxon>Oligostraca</taxon>
        <taxon>Ostracoda</taxon>
        <taxon>Podocopa</taxon>
        <taxon>Podocopida</taxon>
        <taxon>Darwinulocopina</taxon>
        <taxon>Darwinuloidea</taxon>
        <taxon>Darwinulidae</taxon>
        <taxon>Darwinula</taxon>
    </lineage>
</organism>
<dbReference type="PANTHER" id="PTHR32170">
    <property type="entry name" value="PROTEASOME ACTIVATOR COMPLEX SUBUNIT 4"/>
    <property type="match status" value="1"/>
</dbReference>
<evidence type="ECO:0000259" key="11">
    <source>
        <dbReference type="Pfam" id="PF23096"/>
    </source>
</evidence>
<keyword evidence="5" id="KW-0677">Repeat</keyword>
<evidence type="ECO:0000256" key="7">
    <source>
        <dbReference type="ARBA" id="ARBA00023204"/>
    </source>
</evidence>
<dbReference type="Pfam" id="PF16507">
    <property type="entry name" value="HEAT_PSME4_mid"/>
    <property type="match status" value="1"/>
</dbReference>
<keyword evidence="7" id="KW-0234">DNA repair</keyword>
<comment type="similarity">
    <text evidence="3">Belongs to the BLM10 family.</text>
</comment>
<dbReference type="OrthoDB" id="17907at2759"/>
<evidence type="ECO:0000256" key="3">
    <source>
        <dbReference type="ARBA" id="ARBA00005739"/>
    </source>
</evidence>
<keyword evidence="6" id="KW-0227">DNA damage</keyword>
<evidence type="ECO:0000313" key="12">
    <source>
        <dbReference type="EMBL" id="CAD7250059.1"/>
    </source>
</evidence>
<dbReference type="Gene3D" id="1.25.10.10">
    <property type="entry name" value="Leucine-rich Repeat Variant"/>
    <property type="match status" value="1"/>
</dbReference>
<dbReference type="InterPro" id="IPR011989">
    <property type="entry name" value="ARM-like"/>
</dbReference>
<dbReference type="Pfam" id="PF23096">
    <property type="entry name" value="HEAT_PSME4"/>
    <property type="match status" value="1"/>
</dbReference>
<feature type="non-terminal residue" evidence="12">
    <location>
        <position position="1"/>
    </location>
</feature>
<dbReference type="InterPro" id="IPR016024">
    <property type="entry name" value="ARM-type_fold"/>
</dbReference>
<evidence type="ECO:0000259" key="9">
    <source>
        <dbReference type="Pfam" id="PF11919"/>
    </source>
</evidence>
<evidence type="ECO:0000256" key="2">
    <source>
        <dbReference type="ARBA" id="ARBA00004496"/>
    </source>
</evidence>
<accession>A0A7R9FPG2</accession>
<proteinExistence type="inferred from homology"/>
<dbReference type="InterPro" id="IPR035309">
    <property type="entry name" value="PSME4"/>
</dbReference>
<gene>
    <name evidence="12" type="ORF">DSTB1V02_LOCUS9843</name>
</gene>
<feature type="domain" description="Proteasome activator complex subunit 4-like HEAT repeat-like" evidence="11">
    <location>
        <begin position="1153"/>
        <end position="1453"/>
    </location>
</feature>
<evidence type="ECO:0000256" key="5">
    <source>
        <dbReference type="ARBA" id="ARBA00022737"/>
    </source>
</evidence>
<keyword evidence="13" id="KW-1185">Reference proteome</keyword>
<dbReference type="InterPro" id="IPR032430">
    <property type="entry name" value="Blm10_mid"/>
</dbReference>
<dbReference type="GO" id="GO:0006281">
    <property type="term" value="P:DNA repair"/>
    <property type="evidence" value="ECO:0007669"/>
    <property type="project" value="UniProtKB-KW"/>
</dbReference>
<comment type="subcellular location">
    <subcellularLocation>
        <location evidence="2">Cytoplasm</location>
    </subcellularLocation>
    <subcellularLocation>
        <location evidence="1">Nucleus speckle</location>
    </subcellularLocation>
</comment>
<evidence type="ECO:0008006" key="14">
    <source>
        <dbReference type="Google" id="ProtNLM"/>
    </source>
</evidence>
<dbReference type="GO" id="GO:0016607">
    <property type="term" value="C:nuclear speck"/>
    <property type="evidence" value="ECO:0007669"/>
    <property type="project" value="UniProtKB-SubCell"/>
</dbReference>
<evidence type="ECO:0000256" key="4">
    <source>
        <dbReference type="ARBA" id="ARBA00022490"/>
    </source>
</evidence>
<keyword evidence="8" id="KW-0539">Nucleus</keyword>
<evidence type="ECO:0000313" key="13">
    <source>
        <dbReference type="Proteomes" id="UP000677054"/>
    </source>
</evidence>
<evidence type="ECO:0000259" key="10">
    <source>
        <dbReference type="Pfam" id="PF16507"/>
    </source>
</evidence>
<dbReference type="GO" id="GO:0070628">
    <property type="term" value="F:proteasome binding"/>
    <property type="evidence" value="ECO:0007669"/>
    <property type="project" value="InterPro"/>
</dbReference>
<sequence length="1853" mass="214254">FQELNPYDFFTRQIRKMGESEECEAYSCMERHSSWKAERAKVLGFVPQREVVYNRFLPYSSELDDESNQLLSVIKANLGRSVMLREVRPGFVTWMVRLFRYVKVYGMKFSKDDHVIFVKLLYEMVTLPDLDYFIVKKTAQVLITFLKKRELLSPEDLQLPWRPLFDLLKRLTSSTVQSLQMILPPPYFPLGTTQEVLDEVRPMFCPFDLKMLDALTYCELFLPTLLPPEHHDKGFKLWFEEFMTFWQMCSNSAPWEHEMMWLMGRLAYDNVGYIDWEPYMPMIFLKLLQSFYLPVTYKKVSPGNTCLDIQPAVMWITGTLGGGSTCGDHLKKLFSALESYFHPANLGRWQKSLADFLWKLSSSFTKRLHRERDKRPKWEPKIPEPYLLKEEDIDHFVQCLLPSALLTIYHKLGLKEAGLTLHFLALLRPEKVIAPVVDKLYAAHETLTEPHRLTATMQCLTWMARSMMIHDKLRCHAIPLLHMSLPGIDPNDHFKCMITFHFISVFASLVTFVDCHSAADFNDNLSEAEQEVCMASEGFEEFVLQFLDKCFMLVESSGQAPTMRLDRDILRMNREESHEEVGLASTVAGILMQSSPSIFHSALDKIQTFIRGRSFEPKVSGRFIAAICKSAAKVNPKVTYAVFMPRIFREILSVMDSGADIQKEENLDESIIFNLLLLTEIARTPGSEELMEYLPQIEKVLNVTLHVKCKEASNLAACLLRNCLHCLVSVTTCESRLLPIDYSTPVSDCFYIRKWGKGVRIDRLNIKWHIPSEAARNTAASLVQRYLSAELEILTKFSKKEVELTSLESQVDCSPMGLLFYPNSCKPITFADGSCVRTKVAQMLHVVLETLLSSPSSGYVQAHLRLIPSYHAILFYYGVLRSEYEVRMKSFHYIKPMLGDQLQCHRKHIRPLLVERTHLQHDLRVLESVPNAVTPIHEQILRDLHKLSTSHYTEVRIQGQSVLQSFLSHFPFSYRLVLDDTLNLLRKDPKITHEQLKGALYLLVSEKGKAMIVKRDWSSLKKIWPTLVMAHHSEKPSITHLMERIITTVGDYFETFAITLEIPERVVEAGGRLWDKKEDGSPPPSFSKPTSSEVKFGETILANKSAENIKAYHELVDHLTVLLSNENLHWRFFSLGIGALTMLIRLDEKLKPKTVKVFVDSLNSDFLGVRKVKASFFFWAIFGLVCVLKQQKQLHKLKHIQPIDLAPKNEHPKTPVQIQRERRMGDREDNKWLQYNSKAMPMSREDWDGIPYVHKAWIGWYGWPDPMMAYAPILEQPKVDRTLEELPEEEKVIRDFFTSKECIEKLVKFLTLEERKDQDKFDSRRYAMFKGLFRNHGDAVLELLKPHLEEMVVHTRESHQRCAAEILAGLMRGMKHWPYDMVIRTWKFLDPLIRTSLAKVTPESMGDWGTCYATTLEDRDPRRYYWLLEILMDDPIKKEEGAFLNASRIYMMQGAICPQEWKVAELQHRFLKYVTPYLDHQFQSLRERLGRSFFFFFPLEIFFHMDNGNCCCLGRILNTLFHYDLSMPKGSKSLGPKRKEFVKEVLPRLQCLLESSMNSKLPRESPSNHLVIAQFTESTCFCSAPIGNDEALTSALNLLQTLSRWLSGNFYLSYKAAPEEVFLFLPILCLMENYEANEEVRKISLYTLGHFAQVLIDPKDFPELLATILKVAGSGHWKSKAALLAYMQVMVFRNLFVVTQKEEWVRKISEIVLNLMEDPRVEVRSMAGKVMSGLLHCEILPNQHELRRTFMKKSEISYKKAGVEALRARHAGVLGLCAFVAAYPYDVPDFMPDILMMLGDHLHDPEPIPTSIRSTLSDFKRTHLDNWQDHKAKFSDDQLGVLTDLLVSPSYYA</sequence>
<evidence type="ECO:0000256" key="1">
    <source>
        <dbReference type="ARBA" id="ARBA00004324"/>
    </source>
</evidence>
<dbReference type="GO" id="GO:0016504">
    <property type="term" value="F:peptidase activator activity"/>
    <property type="evidence" value="ECO:0007669"/>
    <property type="project" value="InterPro"/>
</dbReference>
<dbReference type="EMBL" id="CAJPEV010002636">
    <property type="protein sequence ID" value="CAG0897570.1"/>
    <property type="molecule type" value="Genomic_DNA"/>
</dbReference>
<name>A0A7R9FPG2_9CRUS</name>
<dbReference type="Proteomes" id="UP000677054">
    <property type="component" value="Unassembled WGS sequence"/>
</dbReference>
<dbReference type="InterPro" id="IPR055455">
    <property type="entry name" value="HEAT_PSME4"/>
</dbReference>
<dbReference type="InterPro" id="IPR021843">
    <property type="entry name" value="PSME4_C"/>
</dbReference>
<reference evidence="12" key="1">
    <citation type="submission" date="2020-11" db="EMBL/GenBank/DDBJ databases">
        <authorList>
            <person name="Tran Van P."/>
        </authorList>
    </citation>
    <scope>NUCLEOTIDE SEQUENCE</scope>
</reference>
<dbReference type="GO" id="GO:0005829">
    <property type="term" value="C:cytosol"/>
    <property type="evidence" value="ECO:0007669"/>
    <property type="project" value="TreeGrafter"/>
</dbReference>
<evidence type="ECO:0000256" key="8">
    <source>
        <dbReference type="ARBA" id="ARBA00023242"/>
    </source>
</evidence>
<evidence type="ECO:0000256" key="6">
    <source>
        <dbReference type="ARBA" id="ARBA00022763"/>
    </source>
</evidence>